<proteinExistence type="predicted"/>
<dbReference type="InterPro" id="IPR045629">
    <property type="entry name" value="DUF6232"/>
</dbReference>
<dbReference type="AlphaFoldDB" id="A0A7M2T298"/>
<protein>
    <submittedName>
        <fullName evidence="2">Uncharacterized protein</fullName>
    </submittedName>
</protein>
<dbReference type="Pfam" id="PF19744">
    <property type="entry name" value="DUF6232"/>
    <property type="match status" value="1"/>
</dbReference>
<evidence type="ECO:0000313" key="2">
    <source>
        <dbReference type="EMBL" id="QOV42289.1"/>
    </source>
</evidence>
<keyword evidence="1" id="KW-0472">Membrane</keyword>
<dbReference type="EMBL" id="CP063374">
    <property type="protein sequence ID" value="QOV42289.1"/>
    <property type="molecule type" value="Genomic_DNA"/>
</dbReference>
<reference evidence="2 3" key="1">
    <citation type="submission" date="2020-10" db="EMBL/GenBank/DDBJ databases">
        <title>Streptomyces chromofuscus complate genome analysis.</title>
        <authorList>
            <person name="Anwar N."/>
        </authorList>
    </citation>
    <scope>NUCLEOTIDE SEQUENCE [LARGE SCALE GENOMIC DNA]</scope>
    <source>
        <strain evidence="2 3">DSM 40273</strain>
    </source>
</reference>
<keyword evidence="1" id="KW-0812">Transmembrane</keyword>
<evidence type="ECO:0000313" key="3">
    <source>
        <dbReference type="Proteomes" id="UP000594008"/>
    </source>
</evidence>
<accession>A0A7M2T298</accession>
<dbReference type="Proteomes" id="UP000594008">
    <property type="component" value="Chromosome"/>
</dbReference>
<keyword evidence="1" id="KW-1133">Transmembrane helix</keyword>
<feature type="transmembrane region" description="Helical" evidence="1">
    <location>
        <begin position="72"/>
        <end position="93"/>
    </location>
</feature>
<dbReference type="KEGG" id="schf:IPT68_20850"/>
<organism evidence="2 3">
    <name type="scientific">Streptomyces chromofuscus</name>
    <dbReference type="NCBI Taxonomy" id="42881"/>
    <lineage>
        <taxon>Bacteria</taxon>
        <taxon>Bacillati</taxon>
        <taxon>Actinomycetota</taxon>
        <taxon>Actinomycetes</taxon>
        <taxon>Kitasatosporales</taxon>
        <taxon>Streptomycetaceae</taxon>
        <taxon>Streptomyces</taxon>
    </lineage>
</organism>
<name>A0A7M2T298_STRCW</name>
<dbReference type="RefSeq" id="WP_189701332.1">
    <property type="nucleotide sequence ID" value="NZ_BMTA01000026.1"/>
</dbReference>
<sequence length="179" mass="19215">MGSIDLRVSKRLLWVGGAAYPLHNIVRVYTLTVRPRRKDATIRFLKSTTITLATAIALTILSAMTAVASGEAAGLLVTFVWLGTVAAIIYFFVELVLVLSAQSHFVLAVETSGASTAVVTSNNPHHLTQLVGHIVHAIENPEFEFHVTVGTINISPKNYYFGDNVNMYGGTGNVGMVSA</sequence>
<gene>
    <name evidence="2" type="ORF">IPT68_20850</name>
</gene>
<evidence type="ECO:0000256" key="1">
    <source>
        <dbReference type="SAM" id="Phobius"/>
    </source>
</evidence>
<keyword evidence="3" id="KW-1185">Reference proteome</keyword>
<feature type="transmembrane region" description="Helical" evidence="1">
    <location>
        <begin position="44"/>
        <end position="66"/>
    </location>
</feature>